<dbReference type="Pfam" id="PF20265">
    <property type="entry name" value="LARA_dom"/>
    <property type="match status" value="1"/>
</dbReference>
<evidence type="ECO:0000313" key="3">
    <source>
        <dbReference type="EMBL" id="EHC85894.1"/>
    </source>
</evidence>
<dbReference type="InterPro" id="IPR046898">
    <property type="entry name" value="RavA_LARA_dom"/>
</dbReference>
<proteinExistence type="predicted"/>
<reference evidence="3 4" key="1">
    <citation type="journal article" date="2011" name="BMC Genomics">
        <title>Genome sequencing reveals diversification of virulence factor content and possible host adaptation in distinct subpopulations of Salmonella enterica.</title>
        <authorList>
            <person name="den Bakker H.C."/>
            <person name="Moreno Switt A.I."/>
            <person name="Govoni G."/>
            <person name="Cummings C.A."/>
            <person name="Ranieri M.L."/>
            <person name="Degoricija L."/>
            <person name="Hoelzer K."/>
            <person name="Rodriguez-Rivera L.D."/>
            <person name="Brown S."/>
            <person name="Bolchacova E."/>
            <person name="Furtado M.R."/>
            <person name="Wiedmann M."/>
        </authorList>
    </citation>
    <scope>NUCLEOTIDE SEQUENCE [LARGE SCALE GENOMIC DNA]</scope>
    <source>
        <strain evidence="3 4">R8-3404</strain>
    </source>
</reference>
<feature type="domain" description="ATPase RavA C-terminal" evidence="1">
    <location>
        <begin position="85"/>
        <end position="139"/>
    </location>
</feature>
<dbReference type="InterPro" id="IPR046932">
    <property type="entry name" value="RavA_LARA_sf"/>
</dbReference>
<evidence type="ECO:0000259" key="2">
    <source>
        <dbReference type="Pfam" id="PF20265"/>
    </source>
</evidence>
<sequence length="140" mass="15969">MSTLTLLLQKPLKLHDMEVIHITFDRSALELWLTKGGEIRGKLNGIGFAQTLNMEVDNAQHLVVRDISLQGTRLALPGAAEDSMPAEIKQQLETLENDWRQQHTRFSEQQHCLFIHSDWLGRIEASLQDVGEQIRQAQQC</sequence>
<dbReference type="AlphaFoldDB" id="A0A6C8GUV8"/>
<accession>A0A6C8GUV8</accession>
<dbReference type="Gene3D" id="2.40.128.430">
    <property type="match status" value="1"/>
</dbReference>
<dbReference type="InterPro" id="IPR022547">
    <property type="entry name" value="ATPase_RavA_C"/>
</dbReference>
<evidence type="ECO:0000313" key="4">
    <source>
        <dbReference type="Proteomes" id="UP000003915"/>
    </source>
</evidence>
<feature type="domain" description="ATPase RavA LARA" evidence="2">
    <location>
        <begin position="2"/>
        <end position="78"/>
    </location>
</feature>
<dbReference type="Proteomes" id="UP000003915">
    <property type="component" value="Unassembled WGS sequence"/>
</dbReference>
<gene>
    <name evidence="3" type="ORF">LTSEUGA_5328</name>
</gene>
<dbReference type="Pfam" id="PF12592">
    <property type="entry name" value="ATPase_RavA_C"/>
    <property type="match status" value="1"/>
</dbReference>
<organism evidence="3 4">
    <name type="scientific">Salmonella enterica subsp. enterica serovar Uganda str. R8-3404</name>
    <dbReference type="NCBI Taxonomy" id="913083"/>
    <lineage>
        <taxon>Bacteria</taxon>
        <taxon>Pseudomonadati</taxon>
        <taxon>Pseudomonadota</taxon>
        <taxon>Gammaproteobacteria</taxon>
        <taxon>Enterobacterales</taxon>
        <taxon>Enterobacteriaceae</taxon>
        <taxon>Salmonella</taxon>
    </lineage>
</organism>
<protein>
    <submittedName>
        <fullName evidence="3">Paral putative regulator protein</fullName>
    </submittedName>
</protein>
<dbReference type="EMBL" id="AFCV01001333">
    <property type="protein sequence ID" value="EHC85894.1"/>
    <property type="molecule type" value="Genomic_DNA"/>
</dbReference>
<name>A0A6C8GUV8_SALET</name>
<comment type="caution">
    <text evidence="3">The sequence shown here is derived from an EMBL/GenBank/DDBJ whole genome shotgun (WGS) entry which is preliminary data.</text>
</comment>
<evidence type="ECO:0000259" key="1">
    <source>
        <dbReference type="Pfam" id="PF12592"/>
    </source>
</evidence>